<evidence type="ECO:0000256" key="3">
    <source>
        <dbReference type="RuleBase" id="RU000363"/>
    </source>
</evidence>
<feature type="domain" description="Ketoreductase" evidence="4">
    <location>
        <begin position="8"/>
        <end position="202"/>
    </location>
</feature>
<name>A0ABP8B6P4_9ACTN</name>
<gene>
    <name evidence="5" type="ORF">GCM10022252_50810</name>
</gene>
<organism evidence="5 6">
    <name type="scientific">Streptosporangium oxazolinicum</name>
    <dbReference type="NCBI Taxonomy" id="909287"/>
    <lineage>
        <taxon>Bacteria</taxon>
        <taxon>Bacillati</taxon>
        <taxon>Actinomycetota</taxon>
        <taxon>Actinomycetes</taxon>
        <taxon>Streptosporangiales</taxon>
        <taxon>Streptosporangiaceae</taxon>
        <taxon>Streptosporangium</taxon>
    </lineage>
</organism>
<protein>
    <submittedName>
        <fullName evidence="5">SDR family oxidoreductase</fullName>
    </submittedName>
</protein>
<dbReference type="InterPro" id="IPR002347">
    <property type="entry name" value="SDR_fam"/>
</dbReference>
<dbReference type="InterPro" id="IPR057326">
    <property type="entry name" value="KR_dom"/>
</dbReference>
<dbReference type="PRINTS" id="PR00080">
    <property type="entry name" value="SDRFAMILY"/>
</dbReference>
<dbReference type="RefSeq" id="WP_344920551.1">
    <property type="nucleotide sequence ID" value="NZ_BAABAQ010000010.1"/>
</dbReference>
<dbReference type="SMART" id="SM00822">
    <property type="entry name" value="PKS_KR"/>
    <property type="match status" value="1"/>
</dbReference>
<keyword evidence="6" id="KW-1185">Reference proteome</keyword>
<dbReference type="PRINTS" id="PR00081">
    <property type="entry name" value="GDHRDH"/>
</dbReference>
<dbReference type="Proteomes" id="UP001501251">
    <property type="component" value="Unassembled WGS sequence"/>
</dbReference>
<dbReference type="InterPro" id="IPR036291">
    <property type="entry name" value="NAD(P)-bd_dom_sf"/>
</dbReference>
<evidence type="ECO:0000256" key="2">
    <source>
        <dbReference type="ARBA" id="ARBA00023002"/>
    </source>
</evidence>
<keyword evidence="2" id="KW-0560">Oxidoreductase</keyword>
<reference evidence="6" key="1">
    <citation type="journal article" date="2019" name="Int. J. Syst. Evol. Microbiol.">
        <title>The Global Catalogue of Microorganisms (GCM) 10K type strain sequencing project: providing services to taxonomists for standard genome sequencing and annotation.</title>
        <authorList>
            <consortium name="The Broad Institute Genomics Platform"/>
            <consortium name="The Broad Institute Genome Sequencing Center for Infectious Disease"/>
            <person name="Wu L."/>
            <person name="Ma J."/>
        </authorList>
    </citation>
    <scope>NUCLEOTIDE SEQUENCE [LARGE SCALE GENOMIC DNA]</scope>
    <source>
        <strain evidence="6">JCM 17388</strain>
    </source>
</reference>
<proteinExistence type="inferred from homology"/>
<dbReference type="SUPFAM" id="SSF51735">
    <property type="entry name" value="NAD(P)-binding Rossmann-fold domains"/>
    <property type="match status" value="1"/>
</dbReference>
<accession>A0ABP8B6P4</accession>
<dbReference type="Gene3D" id="3.40.50.720">
    <property type="entry name" value="NAD(P)-binding Rossmann-like Domain"/>
    <property type="match status" value="1"/>
</dbReference>
<dbReference type="PANTHER" id="PTHR45024:SF2">
    <property type="entry name" value="SCP2 DOMAIN-CONTAINING PROTEIN"/>
    <property type="match status" value="1"/>
</dbReference>
<dbReference type="EMBL" id="BAABAQ010000010">
    <property type="protein sequence ID" value="GAA4199284.1"/>
    <property type="molecule type" value="Genomic_DNA"/>
</dbReference>
<evidence type="ECO:0000259" key="4">
    <source>
        <dbReference type="SMART" id="SM00822"/>
    </source>
</evidence>
<comment type="similarity">
    <text evidence="1 3">Belongs to the short-chain dehydrogenases/reductases (SDR) family.</text>
</comment>
<comment type="caution">
    <text evidence="5">The sequence shown here is derived from an EMBL/GenBank/DDBJ whole genome shotgun (WGS) entry which is preliminary data.</text>
</comment>
<dbReference type="InterPro" id="IPR051687">
    <property type="entry name" value="Peroxisomal_Beta-Oxidation"/>
</dbReference>
<dbReference type="NCBIfam" id="NF005861">
    <property type="entry name" value="PRK07791.1"/>
    <property type="match status" value="1"/>
</dbReference>
<evidence type="ECO:0000256" key="1">
    <source>
        <dbReference type="ARBA" id="ARBA00006484"/>
    </source>
</evidence>
<evidence type="ECO:0000313" key="5">
    <source>
        <dbReference type="EMBL" id="GAA4199284.1"/>
    </source>
</evidence>
<evidence type="ECO:0000313" key="6">
    <source>
        <dbReference type="Proteomes" id="UP001501251"/>
    </source>
</evidence>
<dbReference type="PANTHER" id="PTHR45024">
    <property type="entry name" value="DEHYDROGENASES, SHORT CHAIN"/>
    <property type="match status" value="1"/>
</dbReference>
<sequence>MGGICDGRVVIVTGAGRGIGREHALEFARQGARVVVNDLGTGREGDGRSAGPALEVVEEIRDLGGRAVANSDDVTAWDGAARLVKMALSAFGRLDVLVNNAGFVRDRMLVSMTEQEWDDVIRVHLKGHFLPLRHAGAHWRERSEAGDLVDARVINTSSGAGLFGGVGQGNHSAATAGVVALTQTAAAELGRHGVTVNAIVPAARTRMTEEVLTTTAGPVGGFDAAHPANIAPLVTWLGSTGSRHVTGRVFEVEGGAVSLADGWRHGPRADRNTRWNPTDIGDAVAKLLVDAPDPEPVRGAWTSKPEAGAVTG</sequence>
<dbReference type="Pfam" id="PF00106">
    <property type="entry name" value="adh_short"/>
    <property type="match status" value="1"/>
</dbReference>